<dbReference type="Pfam" id="PF14013">
    <property type="entry name" value="MT0933_antitox"/>
    <property type="match status" value="1"/>
</dbReference>
<dbReference type="InterPro" id="IPR028037">
    <property type="entry name" value="Antitoxin_Rv0909/MT0933"/>
</dbReference>
<reference evidence="2 3" key="1">
    <citation type="submission" date="2019-05" db="EMBL/GenBank/DDBJ databases">
        <title>Georgenia *** sp. nov., and Georgenia *** sp. nov., isolated from the intestinal contents of plateau pika (Ochotona curzoniae) in the Qinghai-Tibet plateau of China.</title>
        <authorList>
            <person name="Tian Z."/>
        </authorList>
    </citation>
    <scope>NUCLEOTIDE SEQUENCE [LARGE SCALE GENOMIC DNA]</scope>
    <source>
        <strain evidence="2 3">Z294</strain>
    </source>
</reference>
<dbReference type="EMBL" id="CP040899">
    <property type="protein sequence ID" value="QDB80442.1"/>
    <property type="molecule type" value="Genomic_DNA"/>
</dbReference>
<gene>
    <name evidence="2" type="ORF">FE251_14455</name>
</gene>
<protein>
    <submittedName>
        <fullName evidence="2">Antitoxin</fullName>
    </submittedName>
</protein>
<evidence type="ECO:0000313" key="3">
    <source>
        <dbReference type="Proteomes" id="UP000313948"/>
    </source>
</evidence>
<organism evidence="2 3">
    <name type="scientific">Georgenia wutianyii</name>
    <dbReference type="NCBI Taxonomy" id="2585135"/>
    <lineage>
        <taxon>Bacteria</taxon>
        <taxon>Bacillati</taxon>
        <taxon>Actinomycetota</taxon>
        <taxon>Actinomycetes</taxon>
        <taxon>Micrococcales</taxon>
        <taxon>Bogoriellaceae</taxon>
        <taxon>Georgenia</taxon>
    </lineage>
</organism>
<evidence type="ECO:0000256" key="1">
    <source>
        <dbReference type="SAM" id="MobiDB-lite"/>
    </source>
</evidence>
<keyword evidence="3" id="KW-1185">Reference proteome</keyword>
<dbReference type="RefSeq" id="WP_139949117.1">
    <property type="nucleotide sequence ID" value="NZ_CP040899.1"/>
</dbReference>
<sequence>MGIGDKAKDLMGGDKAEQATDTGLDKAADAAGEKTGSKHADKVDQARETGDEKLGNE</sequence>
<evidence type="ECO:0000313" key="2">
    <source>
        <dbReference type="EMBL" id="QDB80442.1"/>
    </source>
</evidence>
<feature type="region of interest" description="Disordered" evidence="1">
    <location>
        <begin position="1"/>
        <end position="57"/>
    </location>
</feature>
<dbReference type="Proteomes" id="UP000313948">
    <property type="component" value="Chromosome"/>
</dbReference>
<name>A0ABX5VPL2_9MICO</name>
<accession>A0ABX5VPL2</accession>
<proteinExistence type="predicted"/>